<protein>
    <submittedName>
        <fullName evidence="2">Helix-turn-helix domain-containing protein</fullName>
    </submittedName>
</protein>
<comment type="caution">
    <text evidence="2">The sequence shown here is derived from an EMBL/GenBank/DDBJ whole genome shotgun (WGS) entry which is preliminary data.</text>
</comment>
<dbReference type="Proteomes" id="UP000017842">
    <property type="component" value="Unassembled WGS sequence"/>
</dbReference>
<dbReference type="AlphaFoldDB" id="V5BUR1"/>
<dbReference type="Pfam" id="PF12728">
    <property type="entry name" value="HTH_17"/>
    <property type="match status" value="1"/>
</dbReference>
<sequence>MKQQELSLDLDTLTDTEGASSLLAVPTATLVKWRSTGEVRIPYVRIGRQIKYRTSDLKAFIEISTVK</sequence>
<dbReference type="InterPro" id="IPR009061">
    <property type="entry name" value="DNA-bd_dom_put_sf"/>
</dbReference>
<feature type="domain" description="Helix-turn-helix" evidence="1">
    <location>
        <begin position="19"/>
        <end position="62"/>
    </location>
</feature>
<keyword evidence="3" id="KW-1185">Reference proteome</keyword>
<evidence type="ECO:0000313" key="2">
    <source>
        <dbReference type="EMBL" id="ESS71584.1"/>
    </source>
</evidence>
<dbReference type="InterPro" id="IPR041657">
    <property type="entry name" value="HTH_17"/>
</dbReference>
<accession>V5BUR1</accession>
<proteinExistence type="predicted"/>
<dbReference type="EMBL" id="AYLO01000091">
    <property type="protein sequence ID" value="ESS71584.1"/>
    <property type="molecule type" value="Genomic_DNA"/>
</dbReference>
<organism evidence="2 3">
    <name type="scientific">Methyloglobulus morosus KoM1</name>
    <dbReference type="NCBI Taxonomy" id="1116472"/>
    <lineage>
        <taxon>Bacteria</taxon>
        <taxon>Pseudomonadati</taxon>
        <taxon>Pseudomonadota</taxon>
        <taxon>Gammaproteobacteria</taxon>
        <taxon>Methylococcales</taxon>
        <taxon>Methylococcaceae</taxon>
        <taxon>Methyloglobulus</taxon>
    </lineage>
</organism>
<dbReference type="RefSeq" id="WP_023495376.1">
    <property type="nucleotide sequence ID" value="NZ_AYLO01000091.1"/>
</dbReference>
<dbReference type="SUPFAM" id="SSF46955">
    <property type="entry name" value="Putative DNA-binding domain"/>
    <property type="match status" value="1"/>
</dbReference>
<gene>
    <name evidence="2" type="ORF">MGMO_95c00160</name>
</gene>
<reference evidence="2 3" key="1">
    <citation type="journal article" date="2013" name="Genome Announc.">
        <title>Draft Genome Sequence of the Methanotrophic Gammaproteobacterium Methyloglobulus morosus DSM 22980 Strain KoM1.</title>
        <authorList>
            <person name="Poehlein A."/>
            <person name="Deutzmann J.S."/>
            <person name="Daniel R."/>
            <person name="Simeonova D.D."/>
        </authorList>
    </citation>
    <scope>NUCLEOTIDE SEQUENCE [LARGE SCALE GENOMIC DNA]</scope>
    <source>
        <strain evidence="2 3">KoM1</strain>
    </source>
</reference>
<evidence type="ECO:0000259" key="1">
    <source>
        <dbReference type="Pfam" id="PF12728"/>
    </source>
</evidence>
<dbReference type="OrthoDB" id="5609458at2"/>
<evidence type="ECO:0000313" key="3">
    <source>
        <dbReference type="Proteomes" id="UP000017842"/>
    </source>
</evidence>
<dbReference type="STRING" id="1116472.MGMO_95c00160"/>
<name>V5BUR1_9GAMM</name>